<dbReference type="PANTHER" id="PTHR10218:SF222">
    <property type="entry name" value="EXTRA-LARGE GUANINE NUCLEOTIDE-BINDING PROTEIN 1"/>
    <property type="match status" value="1"/>
</dbReference>
<dbReference type="EMBL" id="JBFOLK010000007">
    <property type="protein sequence ID" value="KAL2499745.1"/>
    <property type="molecule type" value="Genomic_DNA"/>
</dbReference>
<dbReference type="PANTHER" id="PTHR10218">
    <property type="entry name" value="GTP-BINDING PROTEIN ALPHA SUBUNIT"/>
    <property type="match status" value="1"/>
</dbReference>
<sequence>MSSIYNNWERLVAATLRREDLWKMFHDHSRTPSVSSRASDFSLTSPIPPDMIFDFSGPDHSYPFLHSLQSTSYSAFDLATRKSSTNLEAQQIVKPENSNAVHQLSPEDIFVNGRSLNRKELIVLQSCPSPPKKLKPGNYWYDKGSGFWGKQGQKPTQIITPLLKVGDYLKSNASNGRTEVYMNGREISKAELRMLKFAGVRCPSNSHFWVNEDGSYQEEGMINIQGNLWRKAGLKLICALLSLPFPSKSFYSRGDPLVFDYLEQKAIQKLLLIGCVRSGTSTIFKQAKIVYKARPFSEDERENGKLLIQRNLYGYIGTLVKGRVRFEEECLNELKKKHSYDETGVTGCGDGNDEKTMYSICPRLKILSDWLLNIMELIVLEAVPTPNLAHAPLIDELWRTAAFQETFNRRSELERLPMVASYFLEQAVDILKPDYKPSDMDILYAEGFTSSNGLSYVDFSFTEPPDDDDIDSEDLHDFLQSFQLIRSPVKGYEENLKWLEIFEDVGIVIFCVSLIDYDQFFIDSNGNVVNQMIFNRMFFEKIVTHPTFDQIDFLLLLTKFDLFEEKIEQVPLSLCGWFDDFHPPPHYESSLGPHYESSLGQLGFHYIAVKFKKLYSALTGRRLYVSSVNCLEVSSVDAALKYVREILKWKKEEGEYWDYSTDESFYSDEDN</sequence>
<keyword evidence="5" id="KW-0460">Magnesium</keyword>
<dbReference type="Gene3D" id="3.40.50.300">
    <property type="entry name" value="P-loop containing nucleotide triphosphate hydrolases"/>
    <property type="match status" value="1"/>
</dbReference>
<evidence type="ECO:0000313" key="7">
    <source>
        <dbReference type="Proteomes" id="UP001604336"/>
    </source>
</evidence>
<dbReference type="SUPFAM" id="SSF47895">
    <property type="entry name" value="Transducin (alpha subunit), insertion domain"/>
    <property type="match status" value="1"/>
</dbReference>
<dbReference type="PROSITE" id="PS51882">
    <property type="entry name" value="G_ALPHA"/>
    <property type="match status" value="1"/>
</dbReference>
<dbReference type="GO" id="GO:0046872">
    <property type="term" value="F:metal ion binding"/>
    <property type="evidence" value="ECO:0007669"/>
    <property type="project" value="UniProtKB-KW"/>
</dbReference>
<organism evidence="6 7">
    <name type="scientific">Abeliophyllum distichum</name>
    <dbReference type="NCBI Taxonomy" id="126358"/>
    <lineage>
        <taxon>Eukaryota</taxon>
        <taxon>Viridiplantae</taxon>
        <taxon>Streptophyta</taxon>
        <taxon>Embryophyta</taxon>
        <taxon>Tracheophyta</taxon>
        <taxon>Spermatophyta</taxon>
        <taxon>Magnoliopsida</taxon>
        <taxon>eudicotyledons</taxon>
        <taxon>Gunneridae</taxon>
        <taxon>Pentapetalae</taxon>
        <taxon>asterids</taxon>
        <taxon>lamiids</taxon>
        <taxon>Lamiales</taxon>
        <taxon>Oleaceae</taxon>
        <taxon>Forsythieae</taxon>
        <taxon>Abeliophyllum</taxon>
    </lineage>
</organism>
<keyword evidence="4" id="KW-0807">Transducer</keyword>
<evidence type="ECO:0000256" key="5">
    <source>
        <dbReference type="PIRSR" id="PIRSR601019-2"/>
    </source>
</evidence>
<gene>
    <name evidence="6" type="ORF">Adt_25295</name>
</gene>
<evidence type="ECO:0000256" key="2">
    <source>
        <dbReference type="ARBA" id="ARBA00022741"/>
    </source>
</evidence>
<dbReference type="SMART" id="SM00275">
    <property type="entry name" value="G_alpha"/>
    <property type="match status" value="1"/>
</dbReference>
<protein>
    <submittedName>
        <fullName evidence="6">Extra-large guanine nucleotide-binding protein 1</fullName>
    </submittedName>
</protein>
<dbReference type="GO" id="GO:0007165">
    <property type="term" value="P:signal transduction"/>
    <property type="evidence" value="ECO:0007669"/>
    <property type="project" value="UniProtKB-KW"/>
</dbReference>
<name>A0ABD1SGC8_9LAMI</name>
<comment type="caution">
    <text evidence="6">The sequence shown here is derived from an EMBL/GenBank/DDBJ whole genome shotgun (WGS) entry which is preliminary data.</text>
</comment>
<dbReference type="GO" id="GO:0005525">
    <property type="term" value="F:GTP binding"/>
    <property type="evidence" value="ECO:0007669"/>
    <property type="project" value="UniProtKB-KW"/>
</dbReference>
<keyword evidence="1 5" id="KW-0479">Metal-binding</keyword>
<dbReference type="SUPFAM" id="SSF52540">
    <property type="entry name" value="P-loop containing nucleoside triphosphate hydrolases"/>
    <property type="match status" value="1"/>
</dbReference>
<dbReference type="AlphaFoldDB" id="A0ABD1SGC8"/>
<dbReference type="InterPro" id="IPR027417">
    <property type="entry name" value="P-loop_NTPase"/>
</dbReference>
<feature type="binding site" evidence="5">
    <location>
        <position position="281"/>
    </location>
    <ligand>
        <name>Mg(2+)</name>
        <dbReference type="ChEBI" id="CHEBI:18420"/>
    </ligand>
</feature>
<keyword evidence="7" id="KW-1185">Reference proteome</keyword>
<keyword evidence="2" id="KW-0547">Nucleotide-binding</keyword>
<proteinExistence type="predicted"/>
<dbReference type="Pfam" id="PF00503">
    <property type="entry name" value="G-alpha"/>
    <property type="match status" value="1"/>
</dbReference>
<evidence type="ECO:0000313" key="6">
    <source>
        <dbReference type="EMBL" id="KAL2499745.1"/>
    </source>
</evidence>
<dbReference type="Gene3D" id="1.10.400.10">
    <property type="entry name" value="GI Alpha 1, domain 2-like"/>
    <property type="match status" value="1"/>
</dbReference>
<evidence type="ECO:0000256" key="1">
    <source>
        <dbReference type="ARBA" id="ARBA00022723"/>
    </source>
</evidence>
<evidence type="ECO:0000256" key="3">
    <source>
        <dbReference type="ARBA" id="ARBA00023134"/>
    </source>
</evidence>
<dbReference type="Proteomes" id="UP001604336">
    <property type="component" value="Unassembled WGS sequence"/>
</dbReference>
<reference evidence="7" key="1">
    <citation type="submission" date="2024-07" db="EMBL/GenBank/DDBJ databases">
        <title>Two chromosome-level genome assemblies of Korean endemic species Abeliophyllum distichum and Forsythia ovata (Oleaceae).</title>
        <authorList>
            <person name="Jang H."/>
        </authorList>
    </citation>
    <scope>NUCLEOTIDE SEQUENCE [LARGE SCALE GENOMIC DNA]</scope>
</reference>
<dbReference type="InterPro" id="IPR011025">
    <property type="entry name" value="GproteinA_insert"/>
</dbReference>
<dbReference type="FunFam" id="3.40.50.300:FF:000692">
    <property type="entry name" value="Guanine nucleotide-binding protein subunit alpha"/>
    <property type="match status" value="1"/>
</dbReference>
<dbReference type="PRINTS" id="PR00318">
    <property type="entry name" value="GPROTEINA"/>
</dbReference>
<dbReference type="InterPro" id="IPR001019">
    <property type="entry name" value="Gprotein_alpha_su"/>
</dbReference>
<evidence type="ECO:0000256" key="4">
    <source>
        <dbReference type="ARBA" id="ARBA00023224"/>
    </source>
</evidence>
<keyword evidence="3" id="KW-0342">GTP-binding</keyword>
<feature type="binding site" evidence="5">
    <location>
        <position position="451"/>
    </location>
    <ligand>
        <name>Mg(2+)</name>
        <dbReference type="ChEBI" id="CHEBI:18420"/>
    </ligand>
</feature>
<accession>A0ABD1SGC8</accession>